<proteinExistence type="predicted"/>
<dbReference type="EMBL" id="PKSL01000074">
    <property type="protein sequence ID" value="POW07480.1"/>
    <property type="molecule type" value="Genomic_DNA"/>
</dbReference>
<dbReference type="VEuPathDB" id="FungiDB:PSHT_09025"/>
<gene>
    <name evidence="2" type="ORF">PSTT_08256</name>
</gene>
<evidence type="ECO:0000256" key="1">
    <source>
        <dbReference type="SAM" id="MobiDB-lite"/>
    </source>
</evidence>
<evidence type="ECO:0000313" key="2">
    <source>
        <dbReference type="EMBL" id="POW07480.1"/>
    </source>
</evidence>
<dbReference type="AlphaFoldDB" id="A0A2S4VDH7"/>
<evidence type="ECO:0000313" key="3">
    <source>
        <dbReference type="Proteomes" id="UP000239156"/>
    </source>
</evidence>
<keyword evidence="3" id="KW-1185">Reference proteome</keyword>
<feature type="compositionally biased region" description="Polar residues" evidence="1">
    <location>
        <begin position="121"/>
        <end position="166"/>
    </location>
</feature>
<sequence length="433" mass="45635">MVSEVAPAVDDQLQPSRLVASTSYKNSGSVLRLFPSDYHSIPHSASYLRYDIYPACLVASPLAAAEAEVPGVVAHPLPTINPDSAHVVTPANSTANEITPVTAGHPAANATVTGGGHLHSNDTGIASHLSANTTAPVGPPSVNSTSEHSPANTTTTPGSPSANTTAAPGGTPRSGNGTDTAAGPSPNNATAVLPHAHEPPAPITTCFPKSRSHGIENHHCDKALDKIIFTANHTLDQVSNIVFANYKTCNVHIHKPRHKALTKVQITSMVHNLTTECHSVGGTISQTSTAAIRVERSTKENVYDREKCPLTQSDCLSAFYQLPTDSNGTFVNGKGMTPFVRVPLETALIYAKYLVASMSKLTLIHSCYSSQVTASTTDMAAFATTRQSLFPTMKKLVTECAEHPGKIYFSSGTKGLNGDVWLSARPANKNLCE</sequence>
<dbReference type="Proteomes" id="UP000239156">
    <property type="component" value="Unassembled WGS sequence"/>
</dbReference>
<protein>
    <submittedName>
        <fullName evidence="2">Uncharacterized protein</fullName>
    </submittedName>
</protein>
<reference evidence="2" key="1">
    <citation type="submission" date="2017-12" db="EMBL/GenBank/DDBJ databases">
        <title>Gene loss provides genomic basis for host adaptation in cereal stripe rust fungi.</title>
        <authorList>
            <person name="Xia C."/>
        </authorList>
    </citation>
    <scope>NUCLEOTIDE SEQUENCE [LARGE SCALE GENOMIC DNA]</scope>
    <source>
        <strain evidence="2">93-210</strain>
    </source>
</reference>
<feature type="region of interest" description="Disordered" evidence="1">
    <location>
        <begin position="105"/>
        <end position="197"/>
    </location>
</feature>
<accession>A0A2S4VDH7</accession>
<feature type="compositionally biased region" description="Polar residues" evidence="1">
    <location>
        <begin position="173"/>
        <end position="190"/>
    </location>
</feature>
<comment type="caution">
    <text evidence="2">The sequence shown here is derived from an EMBL/GenBank/DDBJ whole genome shotgun (WGS) entry which is preliminary data.</text>
</comment>
<name>A0A2S4VDH7_9BASI</name>
<dbReference type="VEuPathDB" id="FungiDB:PSTT_08256"/>
<organism evidence="2 3">
    <name type="scientific">Puccinia striiformis</name>
    <dbReference type="NCBI Taxonomy" id="27350"/>
    <lineage>
        <taxon>Eukaryota</taxon>
        <taxon>Fungi</taxon>
        <taxon>Dikarya</taxon>
        <taxon>Basidiomycota</taxon>
        <taxon>Pucciniomycotina</taxon>
        <taxon>Pucciniomycetes</taxon>
        <taxon>Pucciniales</taxon>
        <taxon>Pucciniaceae</taxon>
        <taxon>Puccinia</taxon>
    </lineage>
</organism>